<dbReference type="InterPro" id="IPR002798">
    <property type="entry name" value="SpoIIM-like"/>
</dbReference>
<name>A0ABU9C9H9_9BURK</name>
<dbReference type="PANTHER" id="PTHR35337">
    <property type="entry name" value="SLR1478 PROTEIN"/>
    <property type="match status" value="1"/>
</dbReference>
<feature type="transmembrane region" description="Helical" evidence="1">
    <location>
        <begin position="138"/>
        <end position="158"/>
    </location>
</feature>
<evidence type="ECO:0000256" key="1">
    <source>
        <dbReference type="SAM" id="Phobius"/>
    </source>
</evidence>
<gene>
    <name evidence="2" type="ORF">AACH00_11925</name>
</gene>
<proteinExistence type="predicted"/>
<keyword evidence="3" id="KW-1185">Reference proteome</keyword>
<keyword evidence="1" id="KW-1133">Transmembrane helix</keyword>
<sequence length="362" mass="39230">MTPAQFDQQHQPVWDELQDLLDALEQSQRLLPSGWKLPWRRGKKKAEGAVLPPTAAAPARALPAHDPARLAALYRRSCEHLALARSRHYPVSRVAALETLTARAHQAIYRHQGNPLRGVGQLLRHGVPACVRQHRTHVLLALAAFGLPLVLMLVACWIKPTLVLTVMGADQARGMAQMYAPEAEVIGRQRGAGDDVAMFGFYIAHNIGIAFQCFASGLLMGLGALYYLLFNGAMIGAVAGYLTVGGQGPQFWPFVVTHSAYELTGIVLSGACGLRLGQAVLMPGRQRRLDALATAGQQIWPLLVATTALLLVAAAVEAFWSSAAWVEPRIKFTVGALSWCLVMAWLSGWLSGGRSPEVRDGR</sequence>
<feature type="transmembrane region" description="Helical" evidence="1">
    <location>
        <begin position="263"/>
        <end position="281"/>
    </location>
</feature>
<dbReference type="EMBL" id="JBBUTI010000007">
    <property type="protein sequence ID" value="MEK8047062.1"/>
    <property type="molecule type" value="Genomic_DNA"/>
</dbReference>
<reference evidence="2 3" key="1">
    <citation type="submission" date="2024-04" db="EMBL/GenBank/DDBJ databases">
        <title>Novel species of the genus Ideonella isolated from streams.</title>
        <authorList>
            <person name="Lu H."/>
        </authorList>
    </citation>
    <scope>NUCLEOTIDE SEQUENCE [LARGE SCALE GENOMIC DNA]</scope>
    <source>
        <strain evidence="2 3">LYT19W</strain>
    </source>
</reference>
<keyword evidence="1" id="KW-0472">Membrane</keyword>
<dbReference type="PANTHER" id="PTHR35337:SF1">
    <property type="entry name" value="SLR1478 PROTEIN"/>
    <property type="match status" value="1"/>
</dbReference>
<protein>
    <submittedName>
        <fullName evidence="2">Stage II sporulation protein M</fullName>
    </submittedName>
</protein>
<organism evidence="2 3">
    <name type="scientific">Ideonella margarita</name>
    <dbReference type="NCBI Taxonomy" id="2984191"/>
    <lineage>
        <taxon>Bacteria</taxon>
        <taxon>Pseudomonadati</taxon>
        <taxon>Pseudomonadota</taxon>
        <taxon>Betaproteobacteria</taxon>
        <taxon>Burkholderiales</taxon>
        <taxon>Sphaerotilaceae</taxon>
        <taxon>Ideonella</taxon>
    </lineage>
</organism>
<evidence type="ECO:0000313" key="2">
    <source>
        <dbReference type="EMBL" id="MEK8047062.1"/>
    </source>
</evidence>
<feature type="transmembrane region" description="Helical" evidence="1">
    <location>
        <begin position="225"/>
        <end position="243"/>
    </location>
</feature>
<feature type="transmembrane region" description="Helical" evidence="1">
    <location>
        <begin position="199"/>
        <end position="218"/>
    </location>
</feature>
<comment type="caution">
    <text evidence="2">The sequence shown here is derived from an EMBL/GenBank/DDBJ whole genome shotgun (WGS) entry which is preliminary data.</text>
</comment>
<dbReference type="RefSeq" id="WP_341399361.1">
    <property type="nucleotide sequence ID" value="NZ_JBBUTI010000007.1"/>
</dbReference>
<dbReference type="Proteomes" id="UP001379945">
    <property type="component" value="Unassembled WGS sequence"/>
</dbReference>
<feature type="transmembrane region" description="Helical" evidence="1">
    <location>
        <begin position="302"/>
        <end position="320"/>
    </location>
</feature>
<accession>A0ABU9C9H9</accession>
<keyword evidence="1" id="KW-0812">Transmembrane</keyword>
<evidence type="ECO:0000313" key="3">
    <source>
        <dbReference type="Proteomes" id="UP001379945"/>
    </source>
</evidence>
<dbReference type="Pfam" id="PF01944">
    <property type="entry name" value="SpoIIM"/>
    <property type="match status" value="1"/>
</dbReference>
<feature type="transmembrane region" description="Helical" evidence="1">
    <location>
        <begin position="332"/>
        <end position="352"/>
    </location>
</feature>